<comment type="caution">
    <text evidence="4">The sequence shown here is derived from an EMBL/GenBank/DDBJ whole genome shotgun (WGS) entry which is preliminary data.</text>
</comment>
<evidence type="ECO:0000256" key="1">
    <source>
        <dbReference type="ARBA" id="ARBA00006484"/>
    </source>
</evidence>
<dbReference type="PRINTS" id="PR00081">
    <property type="entry name" value="GDHRDH"/>
</dbReference>
<reference evidence="4 6" key="1">
    <citation type="submission" date="2021-06" db="EMBL/GenBank/DDBJ databases">
        <title>Actinomycetes sequencing.</title>
        <authorList>
            <person name="Shan Q."/>
        </authorList>
    </citation>
    <scope>NUCLEOTIDE SEQUENCE [LARGE SCALE GENOMIC DNA]</scope>
    <source>
        <strain evidence="4 6">NEAU-G5</strain>
    </source>
</reference>
<dbReference type="NCBIfam" id="NF005878">
    <property type="entry name" value="PRK07825.1"/>
    <property type="match status" value="1"/>
</dbReference>
<dbReference type="EMBL" id="JAHKNI010000004">
    <property type="protein sequence ID" value="MBU3062510.1"/>
    <property type="molecule type" value="Genomic_DNA"/>
</dbReference>
<dbReference type="CDD" id="cd05233">
    <property type="entry name" value="SDR_c"/>
    <property type="match status" value="1"/>
</dbReference>
<dbReference type="PANTHER" id="PTHR24322">
    <property type="entry name" value="PKSB"/>
    <property type="match status" value="1"/>
</dbReference>
<sequence length="276" mass="28964">MKGMDLTGRVAVVTGGARGIGRATAAALRDAGARVAIGDIDADELATTAGQLGVLGGYLDVTDPYSIAGFRALVEEQIGPIDVWVNNAGIMPVGSLLEQDPRVIRRSVEINLLGVIECSRIIARGMVTRGGGRIVNIASVAGRIPAAGMAVYSGTKFGVVGFGEALDAELCDSDVRVSTVLPSFAATELIDGLQPGRGMDPVPPQRIADTVVKVLRKGKRSAVVPRRLSGASAAWMHLPRPLARWLSRQVGLDRVFLTSNAGRAAYDRRIAKGRTS</sequence>
<evidence type="ECO:0000313" key="4">
    <source>
        <dbReference type="EMBL" id="MBU3062510.1"/>
    </source>
</evidence>
<dbReference type="InterPro" id="IPR002347">
    <property type="entry name" value="SDR_fam"/>
</dbReference>
<dbReference type="EMBL" id="JAHKNI010000011">
    <property type="protein sequence ID" value="MBU3065656.1"/>
    <property type="molecule type" value="Genomic_DNA"/>
</dbReference>
<dbReference type="Pfam" id="PF00106">
    <property type="entry name" value="adh_short"/>
    <property type="match status" value="1"/>
</dbReference>
<name>A0ABS6AWR9_9NOCA</name>
<accession>A0ABS6AWR9</accession>
<dbReference type="InterPro" id="IPR036291">
    <property type="entry name" value="NAD(P)-bd_dom_sf"/>
</dbReference>
<proteinExistence type="inferred from homology"/>
<comment type="similarity">
    <text evidence="1 3">Belongs to the short-chain dehydrogenases/reductases (SDR) family.</text>
</comment>
<dbReference type="PANTHER" id="PTHR24322:SF736">
    <property type="entry name" value="RETINOL DEHYDROGENASE 10"/>
    <property type="match status" value="1"/>
</dbReference>
<evidence type="ECO:0000313" key="6">
    <source>
        <dbReference type="Proteomes" id="UP000733379"/>
    </source>
</evidence>
<keyword evidence="6" id="KW-1185">Reference proteome</keyword>
<gene>
    <name evidence="4" type="ORF">KO481_13380</name>
    <name evidence="5" type="ORF">KO481_29530</name>
</gene>
<evidence type="ECO:0000256" key="2">
    <source>
        <dbReference type="ARBA" id="ARBA00023002"/>
    </source>
</evidence>
<dbReference type="SUPFAM" id="SSF51735">
    <property type="entry name" value="NAD(P)-binding Rossmann-fold domains"/>
    <property type="match status" value="1"/>
</dbReference>
<organism evidence="4 6">
    <name type="scientific">Nocardia albiluteola</name>
    <dbReference type="NCBI Taxonomy" id="2842303"/>
    <lineage>
        <taxon>Bacteria</taxon>
        <taxon>Bacillati</taxon>
        <taxon>Actinomycetota</taxon>
        <taxon>Actinomycetes</taxon>
        <taxon>Mycobacteriales</taxon>
        <taxon>Nocardiaceae</taxon>
        <taxon>Nocardia</taxon>
    </lineage>
</organism>
<protein>
    <submittedName>
        <fullName evidence="4">SDR family oxidoreductase</fullName>
    </submittedName>
</protein>
<dbReference type="PRINTS" id="PR00080">
    <property type="entry name" value="SDRFAMILY"/>
</dbReference>
<dbReference type="Proteomes" id="UP000733379">
    <property type="component" value="Unassembled WGS sequence"/>
</dbReference>
<keyword evidence="2" id="KW-0560">Oxidoreductase</keyword>
<evidence type="ECO:0000256" key="3">
    <source>
        <dbReference type="RuleBase" id="RU000363"/>
    </source>
</evidence>
<dbReference type="Gene3D" id="3.40.50.720">
    <property type="entry name" value="NAD(P)-binding Rossmann-like Domain"/>
    <property type="match status" value="1"/>
</dbReference>
<evidence type="ECO:0000313" key="5">
    <source>
        <dbReference type="EMBL" id="MBU3065656.1"/>
    </source>
</evidence>